<dbReference type="CDD" id="cd05829">
    <property type="entry name" value="Sortase_F"/>
    <property type="match status" value="1"/>
</dbReference>
<protein>
    <submittedName>
        <fullName evidence="2">Sortase (Surface protein transpeptidase)</fullName>
    </submittedName>
</protein>
<dbReference type="AlphaFoldDB" id="I0V6D2"/>
<keyword evidence="1" id="KW-0378">Hydrolase</keyword>
<dbReference type="InterPro" id="IPR023365">
    <property type="entry name" value="Sortase_dom-sf"/>
</dbReference>
<evidence type="ECO:0000313" key="3">
    <source>
        <dbReference type="Proteomes" id="UP000004691"/>
    </source>
</evidence>
<reference evidence="2 3" key="1">
    <citation type="submission" date="2012-01" db="EMBL/GenBank/DDBJ databases">
        <title>Improved High-Quality Draft sequence of Saccharomonospora xinjiangensis XJ-54.</title>
        <authorList>
            <consortium name="US DOE Joint Genome Institute"/>
            <person name="Lucas S."/>
            <person name="Han J."/>
            <person name="Lapidus A."/>
            <person name="Cheng J.-F."/>
            <person name="Goodwin L."/>
            <person name="Pitluck S."/>
            <person name="Peters L."/>
            <person name="Mikhailova N."/>
            <person name="Teshima H."/>
            <person name="Detter J.C."/>
            <person name="Han C."/>
            <person name="Tapia R."/>
            <person name="Land M."/>
            <person name="Hauser L."/>
            <person name="Kyrpides N."/>
            <person name="Ivanova N."/>
            <person name="Pagani I."/>
            <person name="Brambilla E.-M."/>
            <person name="Klenk H.-P."/>
            <person name="Woyke T."/>
        </authorList>
    </citation>
    <scope>NUCLEOTIDE SEQUENCE [LARGE SCALE GENOMIC DNA]</scope>
    <source>
        <strain evidence="2 3">XJ-54</strain>
    </source>
</reference>
<keyword evidence="3" id="KW-1185">Reference proteome</keyword>
<sequence length="228" mass="23454">MTMTLSTRPPELRRSRGLAASVVAVVALATLATAVVTTTLLRSQADGQPGSPLSPGAERAAPHVIDSRTPPIAHDALPASPPSAIEIPALGISTEAVVGLGRTPGGVAEVPANAAAVGWLASTPTPGEAGASVLTGHTDFTHERGLFFALDTLRSGDTVRVTRADGRIAVFTVYRVEGLPGEYALDHATRDTAHPELRLLTAPGAVGQATRAETLIVSARLTSVIEKR</sequence>
<accession>I0V6D2</accession>
<dbReference type="eggNOG" id="COG3764">
    <property type="taxonomic scope" value="Bacteria"/>
</dbReference>
<name>I0V6D2_9PSEU</name>
<proteinExistence type="predicted"/>
<dbReference type="EMBL" id="JH636049">
    <property type="protein sequence ID" value="EID55685.1"/>
    <property type="molecule type" value="Genomic_DNA"/>
</dbReference>
<dbReference type="GO" id="GO:0016787">
    <property type="term" value="F:hydrolase activity"/>
    <property type="evidence" value="ECO:0007669"/>
    <property type="project" value="UniProtKB-KW"/>
</dbReference>
<gene>
    <name evidence="2" type="ORF">SacxiDRAFT_3484</name>
</gene>
<evidence type="ECO:0000313" key="2">
    <source>
        <dbReference type="EMBL" id="EID55685.1"/>
    </source>
</evidence>
<dbReference type="Pfam" id="PF04203">
    <property type="entry name" value="Sortase"/>
    <property type="match status" value="1"/>
</dbReference>
<dbReference type="Proteomes" id="UP000004691">
    <property type="component" value="Unassembled WGS sequence"/>
</dbReference>
<dbReference type="SUPFAM" id="SSF63817">
    <property type="entry name" value="Sortase"/>
    <property type="match status" value="1"/>
</dbReference>
<dbReference type="Gene3D" id="2.40.260.10">
    <property type="entry name" value="Sortase"/>
    <property type="match status" value="1"/>
</dbReference>
<dbReference type="STRING" id="882086.SacxiDRAFT_3484"/>
<dbReference type="HOGENOM" id="CLU_062592_5_0_11"/>
<dbReference type="InterPro" id="IPR042001">
    <property type="entry name" value="Sortase_F"/>
</dbReference>
<evidence type="ECO:0000256" key="1">
    <source>
        <dbReference type="ARBA" id="ARBA00022801"/>
    </source>
</evidence>
<organism evidence="2 3">
    <name type="scientific">Saccharomonospora xinjiangensis XJ-54</name>
    <dbReference type="NCBI Taxonomy" id="882086"/>
    <lineage>
        <taxon>Bacteria</taxon>
        <taxon>Bacillati</taxon>
        <taxon>Actinomycetota</taxon>
        <taxon>Actinomycetes</taxon>
        <taxon>Pseudonocardiales</taxon>
        <taxon>Pseudonocardiaceae</taxon>
        <taxon>Saccharomonospora</taxon>
    </lineage>
</organism>
<dbReference type="InterPro" id="IPR005754">
    <property type="entry name" value="Sortase"/>
</dbReference>